<dbReference type="GO" id="GO:0016020">
    <property type="term" value="C:membrane"/>
    <property type="evidence" value="ECO:0007669"/>
    <property type="project" value="UniProtKB-SubCell"/>
</dbReference>
<evidence type="ECO:0000256" key="1">
    <source>
        <dbReference type="ARBA" id="ARBA00004141"/>
    </source>
</evidence>
<accession>A0A834I410</accession>
<gene>
    <name evidence="7" type="ORF">GWI33_015646</name>
</gene>
<dbReference type="AlphaFoldDB" id="A0A834I410"/>
<comment type="similarity">
    <text evidence="2">Belongs to the TMEM256 family.</text>
</comment>
<dbReference type="OrthoDB" id="269173at2759"/>
<keyword evidence="3 6" id="KW-0812">Transmembrane</keyword>
<evidence type="ECO:0000256" key="3">
    <source>
        <dbReference type="ARBA" id="ARBA00022692"/>
    </source>
</evidence>
<keyword evidence="4 6" id="KW-1133">Transmembrane helix</keyword>
<dbReference type="Pfam" id="PF04241">
    <property type="entry name" value="DUF423"/>
    <property type="match status" value="1"/>
</dbReference>
<proteinExistence type="inferred from homology"/>
<dbReference type="InterPro" id="IPR006696">
    <property type="entry name" value="DUF423"/>
</dbReference>
<reference evidence="7" key="1">
    <citation type="submission" date="2020-08" db="EMBL/GenBank/DDBJ databases">
        <title>Genome sequencing and assembly of the red palm weevil Rhynchophorus ferrugineus.</title>
        <authorList>
            <person name="Dias G.B."/>
            <person name="Bergman C.M."/>
            <person name="Manee M."/>
        </authorList>
    </citation>
    <scope>NUCLEOTIDE SEQUENCE</scope>
    <source>
        <strain evidence="7">AA-2017</strain>
        <tissue evidence="7">Whole larva</tissue>
    </source>
</reference>
<dbReference type="EMBL" id="JAACXV010013955">
    <property type="protein sequence ID" value="KAF7271478.1"/>
    <property type="molecule type" value="Genomic_DNA"/>
</dbReference>
<evidence type="ECO:0000256" key="2">
    <source>
        <dbReference type="ARBA" id="ARBA00006208"/>
    </source>
</evidence>
<keyword evidence="8" id="KW-1185">Reference proteome</keyword>
<name>A0A834I410_RHYFE</name>
<organism evidence="7 8">
    <name type="scientific">Rhynchophorus ferrugineus</name>
    <name type="common">Red palm weevil</name>
    <name type="synonym">Curculio ferrugineus</name>
    <dbReference type="NCBI Taxonomy" id="354439"/>
    <lineage>
        <taxon>Eukaryota</taxon>
        <taxon>Metazoa</taxon>
        <taxon>Ecdysozoa</taxon>
        <taxon>Arthropoda</taxon>
        <taxon>Hexapoda</taxon>
        <taxon>Insecta</taxon>
        <taxon>Pterygota</taxon>
        <taxon>Neoptera</taxon>
        <taxon>Endopterygota</taxon>
        <taxon>Coleoptera</taxon>
        <taxon>Polyphaga</taxon>
        <taxon>Cucujiformia</taxon>
        <taxon>Curculionidae</taxon>
        <taxon>Dryophthorinae</taxon>
        <taxon>Rhynchophorus</taxon>
    </lineage>
</organism>
<feature type="transmembrane region" description="Helical" evidence="6">
    <location>
        <begin position="125"/>
        <end position="149"/>
    </location>
</feature>
<evidence type="ECO:0000256" key="4">
    <source>
        <dbReference type="ARBA" id="ARBA00022989"/>
    </source>
</evidence>
<dbReference type="PANTHER" id="PTHR43461:SF1">
    <property type="entry name" value="TRANSMEMBRANE PROTEIN 256"/>
    <property type="match status" value="1"/>
</dbReference>
<evidence type="ECO:0000313" key="7">
    <source>
        <dbReference type="EMBL" id="KAF7271478.1"/>
    </source>
</evidence>
<feature type="transmembrane region" description="Helical" evidence="6">
    <location>
        <begin position="55"/>
        <end position="74"/>
    </location>
</feature>
<sequence>MGFNDWVNYVAFDNPISKTVSSAILKPKKLPTSSNITVITEKTPLWKLVNECGPFIRIGALMGASAVALGAYANRYHFFHSLALMTVPLCRNPKLAGTLFISGTVLFSGTLYYKAFTGDDKFQKIAPIGGTILILAWLSMVLTSTYVNFINLDSI</sequence>
<protein>
    <submittedName>
        <fullName evidence="7">Uncharacterized protein</fullName>
    </submittedName>
</protein>
<evidence type="ECO:0000256" key="5">
    <source>
        <dbReference type="ARBA" id="ARBA00023136"/>
    </source>
</evidence>
<feature type="transmembrane region" description="Helical" evidence="6">
    <location>
        <begin position="95"/>
        <end position="113"/>
    </location>
</feature>
<keyword evidence="5 6" id="KW-0472">Membrane</keyword>
<comment type="subcellular location">
    <subcellularLocation>
        <location evidence="1">Membrane</location>
        <topology evidence="1">Multi-pass membrane protein</topology>
    </subcellularLocation>
</comment>
<dbReference type="Proteomes" id="UP000625711">
    <property type="component" value="Unassembled WGS sequence"/>
</dbReference>
<evidence type="ECO:0000256" key="6">
    <source>
        <dbReference type="SAM" id="Phobius"/>
    </source>
</evidence>
<evidence type="ECO:0000313" key="8">
    <source>
        <dbReference type="Proteomes" id="UP000625711"/>
    </source>
</evidence>
<comment type="caution">
    <text evidence="7">The sequence shown here is derived from an EMBL/GenBank/DDBJ whole genome shotgun (WGS) entry which is preliminary data.</text>
</comment>
<dbReference type="PANTHER" id="PTHR43461">
    <property type="entry name" value="TRANSMEMBRANE PROTEIN 256"/>
    <property type="match status" value="1"/>
</dbReference>